<keyword evidence="4 7" id="KW-0812">Transmembrane</keyword>
<evidence type="ECO:0000256" key="6">
    <source>
        <dbReference type="ARBA" id="ARBA00023136"/>
    </source>
</evidence>
<name>A0A195BN35_9HYME</name>
<feature type="transmembrane region" description="Helical" evidence="7">
    <location>
        <begin position="112"/>
        <end position="130"/>
    </location>
</feature>
<feature type="transmembrane region" description="Helical" evidence="7">
    <location>
        <begin position="231"/>
        <end position="256"/>
    </location>
</feature>
<reference evidence="8 9" key="1">
    <citation type="submission" date="2015-09" db="EMBL/GenBank/DDBJ databases">
        <title>Atta colombica WGS genome.</title>
        <authorList>
            <person name="Nygaard S."/>
            <person name="Hu H."/>
            <person name="Boomsma J."/>
            <person name="Zhang G."/>
        </authorList>
    </citation>
    <scope>NUCLEOTIDE SEQUENCE [LARGE SCALE GENOMIC DNA]</scope>
    <source>
        <strain evidence="8">Treedump-2</strain>
        <tissue evidence="8">Whole body</tissue>
    </source>
</reference>
<dbReference type="GO" id="GO:0000139">
    <property type="term" value="C:Golgi membrane"/>
    <property type="evidence" value="ECO:0007669"/>
    <property type="project" value="InterPro"/>
</dbReference>
<evidence type="ECO:0000313" key="9">
    <source>
        <dbReference type="Proteomes" id="UP000078540"/>
    </source>
</evidence>
<dbReference type="Pfam" id="PF04142">
    <property type="entry name" value="Nuc_sug_transp"/>
    <property type="match status" value="1"/>
</dbReference>
<feature type="transmembrane region" description="Helical" evidence="7">
    <location>
        <begin position="200"/>
        <end position="219"/>
    </location>
</feature>
<evidence type="ECO:0000256" key="3">
    <source>
        <dbReference type="ARBA" id="ARBA00022597"/>
    </source>
</evidence>
<feature type="transmembrane region" description="Helical" evidence="7">
    <location>
        <begin position="51"/>
        <end position="70"/>
    </location>
</feature>
<keyword evidence="3" id="KW-0813">Transport</keyword>
<gene>
    <name evidence="8" type="ORF">ALC53_03338</name>
</gene>
<protein>
    <submittedName>
        <fullName evidence="8">Transmembrane protein C2orf18</fullName>
    </submittedName>
</protein>
<comment type="subcellular location">
    <subcellularLocation>
        <location evidence="1">Membrane</location>
        <topology evidence="1">Multi-pass membrane protein</topology>
    </subcellularLocation>
</comment>
<evidence type="ECO:0000256" key="2">
    <source>
        <dbReference type="ARBA" id="ARBA00009976"/>
    </source>
</evidence>
<dbReference type="STRING" id="520822.A0A195BN35"/>
<dbReference type="Proteomes" id="UP000078540">
    <property type="component" value="Unassembled WGS sequence"/>
</dbReference>
<dbReference type="EMBL" id="KQ976432">
    <property type="protein sequence ID" value="KYM87440.1"/>
    <property type="molecule type" value="Genomic_DNA"/>
</dbReference>
<evidence type="ECO:0000313" key="8">
    <source>
        <dbReference type="EMBL" id="KYM87440.1"/>
    </source>
</evidence>
<feature type="transmembrane region" description="Helical" evidence="7">
    <location>
        <begin position="168"/>
        <end position="188"/>
    </location>
</feature>
<keyword evidence="5 7" id="KW-1133">Transmembrane helix</keyword>
<dbReference type="PANTHER" id="PTHR13146">
    <property type="match status" value="1"/>
</dbReference>
<comment type="similarity">
    <text evidence="2">Belongs to the nucleotide-sugar transporter family. SLC35A subfamily.</text>
</comment>
<feature type="transmembrane region" description="Helical" evidence="7">
    <location>
        <begin position="76"/>
        <end position="92"/>
    </location>
</feature>
<evidence type="ECO:0000256" key="1">
    <source>
        <dbReference type="ARBA" id="ARBA00004141"/>
    </source>
</evidence>
<keyword evidence="6 7" id="KW-0472">Membrane</keyword>
<sequence>MAWSNFQCTLAILQIITGSFNTLSVKYADQQVVLGEDEQLRYFNHPFMQSSFMFLGEALCFLAFKVFYYYYNRRGFLFFIKIIKFIIMLIYSQDGSVDNNVLTKGSRIFNPFILIVPALCDMFATSIMYVGLNMTYASSFQMLRGSVIVFTGMLSIGFLNRKLGVREWIGIGFVVIGLVFVGISDILVMENNDVSANSVITGDLLIIFAQIITAVQMVVEEKYVGQQDIPALQAIGWEGIFGFIGISLIIIPFNYISAPPPFADNSRGTLEATVEALIEIGSNSKLLIAVIGISFSIAFFNFAGISVTKEMSATTRMILDSVRTIVIWIFSLAFQWQVFHYMQLIGFIILLIGMACYNNIIIPQLIRKYRHYLGHHTLSENEDCIINTAADDVQETI</sequence>
<evidence type="ECO:0000256" key="5">
    <source>
        <dbReference type="ARBA" id="ARBA00022989"/>
    </source>
</evidence>
<evidence type="ECO:0000256" key="4">
    <source>
        <dbReference type="ARBA" id="ARBA00022692"/>
    </source>
</evidence>
<feature type="transmembrane region" description="Helical" evidence="7">
    <location>
        <begin position="142"/>
        <end position="159"/>
    </location>
</feature>
<dbReference type="InterPro" id="IPR012404">
    <property type="entry name" value="UCP036436"/>
</dbReference>
<feature type="transmembrane region" description="Helical" evidence="7">
    <location>
        <begin position="286"/>
        <end position="305"/>
    </location>
</feature>
<keyword evidence="3" id="KW-0762">Sugar transport</keyword>
<accession>A0A195BN35</accession>
<dbReference type="AlphaFoldDB" id="A0A195BN35"/>
<evidence type="ECO:0000256" key="7">
    <source>
        <dbReference type="SAM" id="Phobius"/>
    </source>
</evidence>
<feature type="transmembrane region" description="Helical" evidence="7">
    <location>
        <begin position="344"/>
        <end position="362"/>
    </location>
</feature>
<dbReference type="PANTHER" id="PTHR13146:SF0">
    <property type="entry name" value="SOLUTE CARRIER FAMILY 35 MEMBER F6"/>
    <property type="match status" value="1"/>
</dbReference>
<dbReference type="PIRSF" id="PIRSF036436">
    <property type="entry name" value="UCP036436"/>
    <property type="match status" value="1"/>
</dbReference>
<dbReference type="InterPro" id="IPR007271">
    <property type="entry name" value="Nuc_sug_transpt"/>
</dbReference>
<dbReference type="InterPro" id="IPR037185">
    <property type="entry name" value="EmrE-like"/>
</dbReference>
<dbReference type="GO" id="GO:0015165">
    <property type="term" value="F:pyrimidine nucleotide-sugar transmembrane transporter activity"/>
    <property type="evidence" value="ECO:0007669"/>
    <property type="project" value="InterPro"/>
</dbReference>
<organism evidence="8 9">
    <name type="scientific">Atta colombica</name>
    <dbReference type="NCBI Taxonomy" id="520822"/>
    <lineage>
        <taxon>Eukaryota</taxon>
        <taxon>Metazoa</taxon>
        <taxon>Ecdysozoa</taxon>
        <taxon>Arthropoda</taxon>
        <taxon>Hexapoda</taxon>
        <taxon>Insecta</taxon>
        <taxon>Pterygota</taxon>
        <taxon>Neoptera</taxon>
        <taxon>Endopterygota</taxon>
        <taxon>Hymenoptera</taxon>
        <taxon>Apocrita</taxon>
        <taxon>Aculeata</taxon>
        <taxon>Formicoidea</taxon>
        <taxon>Formicidae</taxon>
        <taxon>Myrmicinae</taxon>
        <taxon>Atta</taxon>
    </lineage>
</organism>
<proteinExistence type="inferred from homology"/>
<dbReference type="SUPFAM" id="SSF103481">
    <property type="entry name" value="Multidrug resistance efflux transporter EmrE"/>
    <property type="match status" value="1"/>
</dbReference>
<keyword evidence="9" id="KW-1185">Reference proteome</keyword>